<dbReference type="InterPro" id="IPR037524">
    <property type="entry name" value="PA14/GLEYA"/>
</dbReference>
<dbReference type="Gene3D" id="1.10.760.10">
    <property type="entry name" value="Cytochrome c-like domain"/>
    <property type="match status" value="1"/>
</dbReference>
<evidence type="ECO:0000256" key="4">
    <source>
        <dbReference type="PROSITE-ProRule" id="PRU00433"/>
    </source>
</evidence>
<feature type="domain" description="PA14" evidence="7">
    <location>
        <begin position="149"/>
        <end position="288"/>
    </location>
</feature>
<evidence type="ECO:0000259" key="6">
    <source>
        <dbReference type="PROSITE" id="PS51007"/>
    </source>
</evidence>
<feature type="domain" description="Cytochrome c" evidence="6">
    <location>
        <begin position="16"/>
        <end position="107"/>
    </location>
</feature>
<dbReference type="PROSITE" id="PS51007">
    <property type="entry name" value="CYTC"/>
    <property type="match status" value="1"/>
</dbReference>
<keyword evidence="1 4" id="KW-0349">Heme</keyword>
<dbReference type="InterPro" id="IPR011658">
    <property type="entry name" value="PA14_dom"/>
</dbReference>
<sequence length="491" mass="53475">MLRTILALAILPLAATTAQDGGQLYTTYCSACHAPNGEGATGGQFPPLAGSEWVEGDPGRSISIVLHGLEGEVEVDDKTYNLLMPPQGAVLPDDQIAAILTYVRSSWGNKGGKVDAAMVKKIRAATEKRNKPWTAKELLKKYPLPKKEQYLRDLTTKIYKGRWNKFPDFDSLTPEAVEEEQDGLISLEKINHKDHYGVVWEGQLYAHKDGDFTFGLDSDDEARLIMGGKVVVEIKGAGPMGRGREGRVLLKKGANPFRLEYREIEGVEGISLYWKAGGMKMNYLSKEKAKQKNNKKWPDIPITPTSGHTATYRNFIEGTTPRAIGFGFPQGVNLAYSADHLAPELVWTGAFMDGGRHWTNRGQGNQPPAGESLLKLTGSPAYSRPGRFRGYSTDPEGNPTFVVTVDGLTMRDSIKGGDRMLVRAISAEGSGTPVELTLAENLPIEAAGKGVWTVAGALELKVEGATAELADKKLVIKLSADQAATLTYLWK</sequence>
<evidence type="ECO:0000256" key="5">
    <source>
        <dbReference type="SAM" id="SignalP"/>
    </source>
</evidence>
<evidence type="ECO:0000256" key="3">
    <source>
        <dbReference type="ARBA" id="ARBA00023004"/>
    </source>
</evidence>
<dbReference type="SUPFAM" id="SSF56988">
    <property type="entry name" value="Anthrax protective antigen"/>
    <property type="match status" value="1"/>
</dbReference>
<dbReference type="Pfam" id="PF07691">
    <property type="entry name" value="PA14"/>
    <property type="match status" value="1"/>
</dbReference>
<keyword evidence="3 4" id="KW-0408">Iron</keyword>
<accession>A0ABN6GZE3</accession>
<dbReference type="Proteomes" id="UP001374893">
    <property type="component" value="Chromosome"/>
</dbReference>
<reference evidence="8 9" key="1">
    <citation type="submission" date="2021-06" db="EMBL/GenBank/DDBJ databases">
        <title>Complete genome of Haloferula helveola possessing various polysaccharide degrading enzymes.</title>
        <authorList>
            <person name="Takami H."/>
            <person name="Huang C."/>
            <person name="Hamasaki K."/>
        </authorList>
    </citation>
    <scope>NUCLEOTIDE SEQUENCE [LARGE SCALE GENOMIC DNA]</scope>
    <source>
        <strain evidence="8 9">CN-1</strain>
    </source>
</reference>
<dbReference type="InterPro" id="IPR036909">
    <property type="entry name" value="Cyt_c-like_dom_sf"/>
</dbReference>
<proteinExistence type="predicted"/>
<dbReference type="PANTHER" id="PTHR35008">
    <property type="entry name" value="BLL4482 PROTEIN-RELATED"/>
    <property type="match status" value="1"/>
</dbReference>
<organism evidence="8 9">
    <name type="scientific">Haloferula helveola</name>
    <dbReference type="NCBI Taxonomy" id="490095"/>
    <lineage>
        <taxon>Bacteria</taxon>
        <taxon>Pseudomonadati</taxon>
        <taxon>Verrucomicrobiota</taxon>
        <taxon>Verrucomicrobiia</taxon>
        <taxon>Verrucomicrobiales</taxon>
        <taxon>Verrucomicrobiaceae</taxon>
        <taxon>Haloferula</taxon>
    </lineage>
</organism>
<dbReference type="SUPFAM" id="SSF46626">
    <property type="entry name" value="Cytochrome c"/>
    <property type="match status" value="1"/>
</dbReference>
<evidence type="ECO:0000313" key="9">
    <source>
        <dbReference type="Proteomes" id="UP001374893"/>
    </source>
</evidence>
<keyword evidence="9" id="KW-1185">Reference proteome</keyword>
<keyword evidence="2 4" id="KW-0479">Metal-binding</keyword>
<dbReference type="PANTHER" id="PTHR35008:SF8">
    <property type="entry name" value="ALCOHOL DEHYDROGENASE CYTOCHROME C SUBUNIT"/>
    <property type="match status" value="1"/>
</dbReference>
<evidence type="ECO:0000256" key="1">
    <source>
        <dbReference type="ARBA" id="ARBA00022617"/>
    </source>
</evidence>
<feature type="chain" id="PRO_5046143568" description="Cytochrome c domain-containing protein" evidence="5">
    <location>
        <begin position="21"/>
        <end position="491"/>
    </location>
</feature>
<evidence type="ECO:0000256" key="2">
    <source>
        <dbReference type="ARBA" id="ARBA00022723"/>
    </source>
</evidence>
<dbReference type="PROSITE" id="PS51820">
    <property type="entry name" value="PA14"/>
    <property type="match status" value="1"/>
</dbReference>
<protein>
    <recommendedName>
        <fullName evidence="10">Cytochrome c domain-containing protein</fullName>
    </recommendedName>
</protein>
<evidence type="ECO:0008006" key="10">
    <source>
        <dbReference type="Google" id="ProtNLM"/>
    </source>
</evidence>
<dbReference type="Pfam" id="PF00034">
    <property type="entry name" value="Cytochrom_C"/>
    <property type="match status" value="1"/>
</dbReference>
<evidence type="ECO:0000259" key="7">
    <source>
        <dbReference type="PROSITE" id="PS51820"/>
    </source>
</evidence>
<dbReference type="RefSeq" id="WP_338688464.1">
    <property type="nucleotide sequence ID" value="NZ_AP024702.1"/>
</dbReference>
<gene>
    <name evidence="8" type="ORF">HAHE_05690</name>
</gene>
<keyword evidence="5" id="KW-0732">Signal</keyword>
<dbReference type="EMBL" id="AP024702">
    <property type="protein sequence ID" value="BCX46661.1"/>
    <property type="molecule type" value="Genomic_DNA"/>
</dbReference>
<dbReference type="InterPro" id="IPR051459">
    <property type="entry name" value="Cytochrome_c-type_DH"/>
</dbReference>
<dbReference type="InterPro" id="IPR009056">
    <property type="entry name" value="Cyt_c-like_dom"/>
</dbReference>
<name>A0ABN6GZE3_9BACT</name>
<dbReference type="Gene3D" id="3.90.182.10">
    <property type="entry name" value="Toxin - Anthrax Protective Antigen,domain 1"/>
    <property type="match status" value="1"/>
</dbReference>
<dbReference type="SMART" id="SM00758">
    <property type="entry name" value="PA14"/>
    <property type="match status" value="1"/>
</dbReference>
<feature type="signal peptide" evidence="5">
    <location>
        <begin position="1"/>
        <end position="20"/>
    </location>
</feature>
<evidence type="ECO:0000313" key="8">
    <source>
        <dbReference type="EMBL" id="BCX46661.1"/>
    </source>
</evidence>